<feature type="non-terminal residue" evidence="2">
    <location>
        <position position="162"/>
    </location>
</feature>
<keyword evidence="1" id="KW-0472">Membrane</keyword>
<feature type="transmembrane region" description="Helical" evidence="1">
    <location>
        <begin position="138"/>
        <end position="161"/>
    </location>
</feature>
<feature type="transmembrane region" description="Helical" evidence="1">
    <location>
        <begin position="108"/>
        <end position="126"/>
    </location>
</feature>
<dbReference type="AlphaFoldDB" id="A0AAD5BP75"/>
<name>A0AAD5BP75_AMBAR</name>
<keyword evidence="3" id="KW-1185">Reference proteome</keyword>
<sequence>MFKLNFDADAMVITSTMADSGVRVSSTMRDRKTTRWNLQRKNLEKISSKTPILSILNTSRPPLMPLNTAKNWQSILVETRTSKHEAFKCEMTQNQLPSHGQDETMKNCPPAGIALGLIHWFCGTWYRPYWSDYGKSPVVAFAWLTLTVVLKSFSHFAFLVIL</sequence>
<organism evidence="2 3">
    <name type="scientific">Ambrosia artemisiifolia</name>
    <name type="common">Common ragweed</name>
    <dbReference type="NCBI Taxonomy" id="4212"/>
    <lineage>
        <taxon>Eukaryota</taxon>
        <taxon>Viridiplantae</taxon>
        <taxon>Streptophyta</taxon>
        <taxon>Embryophyta</taxon>
        <taxon>Tracheophyta</taxon>
        <taxon>Spermatophyta</taxon>
        <taxon>Magnoliopsida</taxon>
        <taxon>eudicotyledons</taxon>
        <taxon>Gunneridae</taxon>
        <taxon>Pentapetalae</taxon>
        <taxon>asterids</taxon>
        <taxon>campanulids</taxon>
        <taxon>Asterales</taxon>
        <taxon>Asteraceae</taxon>
        <taxon>Asteroideae</taxon>
        <taxon>Heliantheae alliance</taxon>
        <taxon>Heliantheae</taxon>
        <taxon>Ambrosia</taxon>
    </lineage>
</organism>
<keyword evidence="1" id="KW-1133">Transmembrane helix</keyword>
<dbReference type="Proteomes" id="UP001206925">
    <property type="component" value="Unassembled WGS sequence"/>
</dbReference>
<evidence type="ECO:0000313" key="3">
    <source>
        <dbReference type="Proteomes" id="UP001206925"/>
    </source>
</evidence>
<keyword evidence="1" id="KW-0812">Transmembrane</keyword>
<gene>
    <name evidence="2" type="ORF">M8C21_019048</name>
</gene>
<protein>
    <submittedName>
        <fullName evidence="2">Uncharacterized protein</fullName>
    </submittedName>
</protein>
<accession>A0AAD5BP75</accession>
<comment type="caution">
    <text evidence="2">The sequence shown here is derived from an EMBL/GenBank/DDBJ whole genome shotgun (WGS) entry which is preliminary data.</text>
</comment>
<dbReference type="EMBL" id="JAMZMK010011802">
    <property type="protein sequence ID" value="KAI7725961.1"/>
    <property type="molecule type" value="Genomic_DNA"/>
</dbReference>
<evidence type="ECO:0000256" key="1">
    <source>
        <dbReference type="SAM" id="Phobius"/>
    </source>
</evidence>
<reference evidence="2" key="1">
    <citation type="submission" date="2022-06" db="EMBL/GenBank/DDBJ databases">
        <title>Uncovering the hologenomic basis of an extraordinary plant invasion.</title>
        <authorList>
            <person name="Bieker V.C."/>
            <person name="Martin M.D."/>
            <person name="Gilbert T."/>
            <person name="Hodgins K."/>
            <person name="Battlay P."/>
            <person name="Petersen B."/>
            <person name="Wilson J."/>
        </authorList>
    </citation>
    <scope>NUCLEOTIDE SEQUENCE</scope>
    <source>
        <strain evidence="2">AA19_3_7</strain>
        <tissue evidence="2">Leaf</tissue>
    </source>
</reference>
<proteinExistence type="predicted"/>
<evidence type="ECO:0000313" key="2">
    <source>
        <dbReference type="EMBL" id="KAI7725961.1"/>
    </source>
</evidence>